<dbReference type="Proteomes" id="UP001186944">
    <property type="component" value="Unassembled WGS sequence"/>
</dbReference>
<sequence length="293" mass="33576">MKCENFFLVSALFGLWAFNMSLAKKDYYEILGVKKNATDKQIKKAFKKLALKYHPDKNKEKDAEKKFMEIAKAYEVLGDPDKRKRYDQFGDEEDGQGGGGHGFSGEGFSFNFDDFFKGFDNAFNAHKQGHHNHEQGFRFNFGGGNGGFFNFDDLFGDDEDDDFDNGNVFMDHGDSVFGFDPFGDHEDHTVSFGFDDEDDFFGHAGHNHYDRAHNHHRHAHHTHHKQTHDFHHNLHRHGNNVHNMRMNSGPSKHARSSMYSSVTNFTLFFSGGQTCRTVTQRIGNMVTTHTECS</sequence>
<gene>
    <name evidence="8" type="ORF">FSP39_004899</name>
</gene>
<dbReference type="Pfam" id="PF00226">
    <property type="entry name" value="DnaJ"/>
    <property type="match status" value="1"/>
</dbReference>
<dbReference type="CDD" id="cd06257">
    <property type="entry name" value="DnaJ"/>
    <property type="match status" value="1"/>
</dbReference>
<dbReference type="AlphaFoldDB" id="A0AA88YAB0"/>
<dbReference type="PROSITE" id="PS00636">
    <property type="entry name" value="DNAJ_1"/>
    <property type="match status" value="1"/>
</dbReference>
<dbReference type="InterPro" id="IPR018253">
    <property type="entry name" value="DnaJ_domain_CS"/>
</dbReference>
<evidence type="ECO:0000256" key="1">
    <source>
        <dbReference type="ARBA" id="ARBA00023186"/>
    </source>
</evidence>
<dbReference type="GO" id="GO:0051087">
    <property type="term" value="F:protein-folding chaperone binding"/>
    <property type="evidence" value="ECO:0007669"/>
    <property type="project" value="TreeGrafter"/>
</dbReference>
<dbReference type="InterPro" id="IPR036869">
    <property type="entry name" value="J_dom_sf"/>
</dbReference>
<feature type="chain" id="PRO_5041732372" description="DnaJ homolog subfamily B member 9" evidence="6">
    <location>
        <begin position="24"/>
        <end position="293"/>
    </location>
</feature>
<accession>A0AA88YAB0</accession>
<comment type="subunit">
    <text evidence="5">Interacts with HSPA5/BiP; interaction is direct. Interacts with ERN1/IRE1 (via the luminal region). Interacts with DERL1.</text>
</comment>
<keyword evidence="9" id="KW-1185">Reference proteome</keyword>
<dbReference type="InterPro" id="IPR051948">
    <property type="entry name" value="Hsp70_co-chaperone_J-domain"/>
</dbReference>
<dbReference type="PROSITE" id="PS50076">
    <property type="entry name" value="DNAJ_2"/>
    <property type="match status" value="1"/>
</dbReference>
<dbReference type="PRINTS" id="PR00625">
    <property type="entry name" value="JDOMAIN"/>
</dbReference>
<protein>
    <recommendedName>
        <fullName evidence="2">DnaJ homolog subfamily B member 9</fullName>
    </recommendedName>
    <alternativeName>
        <fullName evidence="3">Endoplasmic reticulum DNA J domain-containing protein 4</fullName>
    </alternativeName>
</protein>
<feature type="signal peptide" evidence="6">
    <location>
        <begin position="1"/>
        <end position="23"/>
    </location>
</feature>
<keyword evidence="6" id="KW-0732">Signal</keyword>
<evidence type="ECO:0000313" key="9">
    <source>
        <dbReference type="Proteomes" id="UP001186944"/>
    </source>
</evidence>
<comment type="function">
    <text evidence="4">Co-chaperone for Hsp70 protein HSPA5/BiP that acts as a key repressor of the ERN1/IRE1-mediated unfolded protein response (UPR). J domain-containing co-chaperones stimulate the ATPase activity of Hsp70 proteins and are required for efficient substrate recognition by Hsp70 proteins. In the unstressed endoplasmic reticulum, interacts with the luminal region of ERN1/IRE1 and selectively recruits HSPA5/BiP: HSPA5/BiP disrupts the dimerization of the active ERN1/IRE1 luminal region, thereby inactivating ERN1/IRE1. Also involved in endoplasmic reticulum-associated degradation (ERAD) of misfolded proteins. Required for survival of B-cell progenitors and normal antibody production.</text>
</comment>
<evidence type="ECO:0000256" key="6">
    <source>
        <dbReference type="SAM" id="SignalP"/>
    </source>
</evidence>
<dbReference type="PANTHER" id="PTHR44360:SF1">
    <property type="entry name" value="DNAJ HOMOLOG SUBFAMILY B MEMBER 9"/>
    <property type="match status" value="1"/>
</dbReference>
<evidence type="ECO:0000313" key="8">
    <source>
        <dbReference type="EMBL" id="KAK3101617.1"/>
    </source>
</evidence>
<dbReference type="GO" id="GO:0005783">
    <property type="term" value="C:endoplasmic reticulum"/>
    <property type="evidence" value="ECO:0007669"/>
    <property type="project" value="TreeGrafter"/>
</dbReference>
<evidence type="ECO:0000259" key="7">
    <source>
        <dbReference type="PROSITE" id="PS50076"/>
    </source>
</evidence>
<dbReference type="Gene3D" id="1.10.287.110">
    <property type="entry name" value="DnaJ domain"/>
    <property type="match status" value="1"/>
</dbReference>
<keyword evidence="1" id="KW-0143">Chaperone</keyword>
<name>A0AA88YAB0_PINIB</name>
<dbReference type="SMART" id="SM00271">
    <property type="entry name" value="DnaJ"/>
    <property type="match status" value="1"/>
</dbReference>
<evidence type="ECO:0000256" key="3">
    <source>
        <dbReference type="ARBA" id="ARBA00041533"/>
    </source>
</evidence>
<comment type="caution">
    <text evidence="8">The sequence shown here is derived from an EMBL/GenBank/DDBJ whole genome shotgun (WGS) entry which is preliminary data.</text>
</comment>
<evidence type="ECO:0000256" key="2">
    <source>
        <dbReference type="ARBA" id="ARBA00040158"/>
    </source>
</evidence>
<dbReference type="GO" id="GO:0036503">
    <property type="term" value="P:ERAD pathway"/>
    <property type="evidence" value="ECO:0007669"/>
    <property type="project" value="TreeGrafter"/>
</dbReference>
<dbReference type="SUPFAM" id="SSF46565">
    <property type="entry name" value="Chaperone J-domain"/>
    <property type="match status" value="1"/>
</dbReference>
<dbReference type="EMBL" id="VSWD01000005">
    <property type="protein sequence ID" value="KAK3101617.1"/>
    <property type="molecule type" value="Genomic_DNA"/>
</dbReference>
<dbReference type="InterPro" id="IPR001623">
    <property type="entry name" value="DnaJ_domain"/>
</dbReference>
<evidence type="ECO:0000256" key="4">
    <source>
        <dbReference type="ARBA" id="ARBA00045428"/>
    </source>
</evidence>
<evidence type="ECO:0000256" key="5">
    <source>
        <dbReference type="ARBA" id="ARBA00046365"/>
    </source>
</evidence>
<proteinExistence type="predicted"/>
<organism evidence="8 9">
    <name type="scientific">Pinctada imbricata</name>
    <name type="common">Atlantic pearl-oyster</name>
    <name type="synonym">Pinctada martensii</name>
    <dbReference type="NCBI Taxonomy" id="66713"/>
    <lineage>
        <taxon>Eukaryota</taxon>
        <taxon>Metazoa</taxon>
        <taxon>Spiralia</taxon>
        <taxon>Lophotrochozoa</taxon>
        <taxon>Mollusca</taxon>
        <taxon>Bivalvia</taxon>
        <taxon>Autobranchia</taxon>
        <taxon>Pteriomorphia</taxon>
        <taxon>Pterioida</taxon>
        <taxon>Pterioidea</taxon>
        <taxon>Pteriidae</taxon>
        <taxon>Pinctada</taxon>
    </lineage>
</organism>
<feature type="domain" description="J" evidence="7">
    <location>
        <begin position="26"/>
        <end position="90"/>
    </location>
</feature>
<dbReference type="GO" id="GO:0051787">
    <property type="term" value="F:misfolded protein binding"/>
    <property type="evidence" value="ECO:0007669"/>
    <property type="project" value="TreeGrafter"/>
</dbReference>
<reference evidence="8" key="1">
    <citation type="submission" date="2019-08" db="EMBL/GenBank/DDBJ databases">
        <title>The improved chromosome-level genome for the pearl oyster Pinctada fucata martensii using PacBio sequencing and Hi-C.</title>
        <authorList>
            <person name="Zheng Z."/>
        </authorList>
    </citation>
    <scope>NUCLEOTIDE SEQUENCE</scope>
    <source>
        <strain evidence="8">ZZ-2019</strain>
        <tissue evidence="8">Adductor muscle</tissue>
    </source>
</reference>
<dbReference type="PANTHER" id="PTHR44360">
    <property type="entry name" value="DNAJ HOMOLOG SUBFAMILY B MEMBER 9"/>
    <property type="match status" value="1"/>
</dbReference>